<gene>
    <name evidence="1" type="ORF">METZ01_LOCUS309463</name>
</gene>
<organism evidence="1">
    <name type="scientific">marine metagenome</name>
    <dbReference type="NCBI Taxonomy" id="408172"/>
    <lineage>
        <taxon>unclassified sequences</taxon>
        <taxon>metagenomes</taxon>
        <taxon>ecological metagenomes</taxon>
    </lineage>
</organism>
<dbReference type="SUPFAM" id="SSF102588">
    <property type="entry name" value="LmbE-like"/>
    <property type="match status" value="1"/>
</dbReference>
<dbReference type="AlphaFoldDB" id="A0A382N605"/>
<feature type="non-terminal residue" evidence="1">
    <location>
        <position position="1"/>
    </location>
</feature>
<proteinExistence type="predicted"/>
<dbReference type="EMBL" id="UINC01098240">
    <property type="protein sequence ID" value="SVC56609.1"/>
    <property type="molecule type" value="Genomic_DNA"/>
</dbReference>
<protein>
    <submittedName>
        <fullName evidence="1">Uncharacterized protein</fullName>
    </submittedName>
</protein>
<sequence length="373" mass="40810">LAAHRFDGAEQYFTRAVDFGYSFSIDETFNRWGREEILGDFVRMVRTLRPDVITGLQVAGRGGGQHHQASAVLAREAFHAAADPKQFPEQIVEGLRPWQAKKFYFSDSFRFQNEPPDTAPSGLESINLESYDSLLGRTYAEIGSEARSMHKCQGMSQLLRLPGNARARYVLAETTNETQNLIGGDVPLFGGVNTSVSGLTQYVMAQTPHALRVALTNIERHAREARQQFKQSGIDATRQSLVDGLVAVRNLRGRLENLGISDGAVYEIDFRLKTKETQFERAVILAHGLQVAAVAEDGVVVPGQPVRVSAVVANRGEVDVVVHDVSFAGLGSNTGGCVEEVIPAGDMYNCDSSFTIPVDAEFTTPYFSQLPDA</sequence>
<feature type="non-terminal residue" evidence="1">
    <location>
        <position position="373"/>
    </location>
</feature>
<evidence type="ECO:0000313" key="1">
    <source>
        <dbReference type="EMBL" id="SVC56609.1"/>
    </source>
</evidence>
<dbReference type="Gene3D" id="3.40.50.10320">
    <property type="entry name" value="LmbE-like"/>
    <property type="match status" value="1"/>
</dbReference>
<dbReference type="InterPro" id="IPR024078">
    <property type="entry name" value="LmbE-like_dom_sf"/>
</dbReference>
<name>A0A382N605_9ZZZZ</name>
<reference evidence="1" key="1">
    <citation type="submission" date="2018-05" db="EMBL/GenBank/DDBJ databases">
        <authorList>
            <person name="Lanie J.A."/>
            <person name="Ng W.-L."/>
            <person name="Kazmierczak K.M."/>
            <person name="Andrzejewski T.M."/>
            <person name="Davidsen T.M."/>
            <person name="Wayne K.J."/>
            <person name="Tettelin H."/>
            <person name="Glass J.I."/>
            <person name="Rusch D."/>
            <person name="Podicherti R."/>
            <person name="Tsui H.-C.T."/>
            <person name="Winkler M.E."/>
        </authorList>
    </citation>
    <scope>NUCLEOTIDE SEQUENCE</scope>
</reference>
<accession>A0A382N605</accession>